<dbReference type="Proteomes" id="UP000315938">
    <property type="component" value="Unassembled WGS sequence"/>
</dbReference>
<name>A0A553IG90_ACHLA</name>
<evidence type="ECO:0000256" key="8">
    <source>
        <dbReference type="NCBIfam" id="TIGR00669"/>
    </source>
</evidence>
<keyword evidence="6 7" id="KW-0061">Asparagine biosynthesis</keyword>
<dbReference type="GO" id="GO:0005524">
    <property type="term" value="F:ATP binding"/>
    <property type="evidence" value="ECO:0007669"/>
    <property type="project" value="UniProtKB-UniRule"/>
</dbReference>
<comment type="pathway">
    <text evidence="7">Amino-acid biosynthesis; L-asparagine biosynthesis; L-asparagine from L-aspartate (ammonia route): step 1/1.</text>
</comment>
<keyword evidence="5 7" id="KW-0067">ATP-binding</keyword>
<dbReference type="SUPFAM" id="SSF55681">
    <property type="entry name" value="Class II aaRS and biotin synthetases"/>
    <property type="match status" value="1"/>
</dbReference>
<evidence type="ECO:0000256" key="1">
    <source>
        <dbReference type="ARBA" id="ARBA00022490"/>
    </source>
</evidence>
<evidence type="ECO:0000313" key="11">
    <source>
        <dbReference type="Proteomes" id="UP000315938"/>
    </source>
</evidence>
<dbReference type="EC" id="6.3.1.1" evidence="7 8"/>
<evidence type="ECO:0000256" key="6">
    <source>
        <dbReference type="ARBA" id="ARBA00022888"/>
    </source>
</evidence>
<dbReference type="GO" id="GO:0005829">
    <property type="term" value="C:cytosol"/>
    <property type="evidence" value="ECO:0007669"/>
    <property type="project" value="TreeGrafter"/>
</dbReference>
<evidence type="ECO:0000256" key="5">
    <source>
        <dbReference type="ARBA" id="ARBA00022840"/>
    </source>
</evidence>
<dbReference type="Pfam" id="PF03590">
    <property type="entry name" value="AsnA"/>
    <property type="match status" value="1"/>
</dbReference>
<dbReference type="GO" id="GO:0004071">
    <property type="term" value="F:aspartate-ammonia ligase activity"/>
    <property type="evidence" value="ECO:0007669"/>
    <property type="project" value="UniProtKB-UniRule"/>
</dbReference>
<evidence type="ECO:0000259" key="9">
    <source>
        <dbReference type="PROSITE" id="PS50862"/>
    </source>
</evidence>
<dbReference type="PIRSF" id="PIRSF001555">
    <property type="entry name" value="Asp_ammon_ligase"/>
    <property type="match status" value="1"/>
</dbReference>
<dbReference type="InterPro" id="IPR004618">
    <property type="entry name" value="AsnA"/>
</dbReference>
<dbReference type="RefSeq" id="WP_012243158.1">
    <property type="nucleotide sequence ID" value="NZ_CP103951.1"/>
</dbReference>
<gene>
    <name evidence="7" type="primary">asnA</name>
    <name evidence="10" type="ORF">FNV44_05705</name>
</gene>
<evidence type="ECO:0000256" key="3">
    <source>
        <dbReference type="ARBA" id="ARBA00022605"/>
    </source>
</evidence>
<dbReference type="AlphaFoldDB" id="A0A553IG90"/>
<keyword evidence="1 7" id="KW-0963">Cytoplasm</keyword>
<dbReference type="NCBIfam" id="TIGR00669">
    <property type="entry name" value="asnA"/>
    <property type="match status" value="1"/>
</dbReference>
<sequence>MSKTIIPDGYKSKLNLYDTQTAIGFIKNVFQHNLGLELNLKRVTAPLFVLSETGLNDGLNGENPVQFVIPSMNKQAEIVHSLAKWKRMALYQNDFYVGNGLYTDMNAVRKEETLDNIHSIYVDQWDWEKVIERTDRTLDYLKETVKSIVEAIANTSNTVMLKYPEITYQAPDEVFFIDSQALENLYPNLTSKEREYQIVKDKKVVFIMRIGHNLASGMPHDLRAPDYDDWDLNGDLLYYHETLDMAIEISSMGIRVDETSLRKQLEMKHRLEDLKYPYHQMIMNETLPLTIGGGIGQSRLCLILLEKAHIGEVQASVWDDETIEACKDKVVLL</sequence>
<evidence type="ECO:0000256" key="7">
    <source>
        <dbReference type="HAMAP-Rule" id="MF_00555"/>
    </source>
</evidence>
<keyword evidence="4 7" id="KW-0547">Nucleotide-binding</keyword>
<evidence type="ECO:0000256" key="2">
    <source>
        <dbReference type="ARBA" id="ARBA00022598"/>
    </source>
</evidence>
<dbReference type="OMA" id="QSRICMF"/>
<comment type="caution">
    <text evidence="10">The sequence shown here is derived from an EMBL/GenBank/DDBJ whole genome shotgun (WGS) entry which is preliminary data.</text>
</comment>
<proteinExistence type="inferred from homology"/>
<dbReference type="UniPathway" id="UPA00134">
    <property type="reaction ID" value="UER00194"/>
</dbReference>
<dbReference type="PANTHER" id="PTHR30073:SF5">
    <property type="entry name" value="ASPARTATE--AMMONIA LIGASE"/>
    <property type="match status" value="1"/>
</dbReference>
<dbReference type="PANTHER" id="PTHR30073">
    <property type="entry name" value="ASPARTATE--AMMONIA LIGASE"/>
    <property type="match status" value="1"/>
</dbReference>
<dbReference type="InterPro" id="IPR045864">
    <property type="entry name" value="aa-tRNA-synth_II/BPL/LPL"/>
</dbReference>
<organism evidence="10 11">
    <name type="scientific">Acholeplasma laidlawii</name>
    <dbReference type="NCBI Taxonomy" id="2148"/>
    <lineage>
        <taxon>Bacteria</taxon>
        <taxon>Bacillati</taxon>
        <taxon>Mycoplasmatota</taxon>
        <taxon>Mollicutes</taxon>
        <taxon>Acholeplasmatales</taxon>
        <taxon>Acholeplasmataceae</taxon>
        <taxon>Acholeplasma</taxon>
    </lineage>
</organism>
<comment type="subcellular location">
    <subcellularLocation>
        <location evidence="7">Cytoplasm</location>
    </subcellularLocation>
</comment>
<dbReference type="InterPro" id="IPR006195">
    <property type="entry name" value="aa-tRNA-synth_II"/>
</dbReference>
<dbReference type="PROSITE" id="PS50862">
    <property type="entry name" value="AA_TRNA_LIGASE_II"/>
    <property type="match status" value="1"/>
</dbReference>
<keyword evidence="3 7" id="KW-0028">Amino-acid biosynthesis</keyword>
<dbReference type="GO" id="GO:0070981">
    <property type="term" value="P:L-asparagine biosynthetic process"/>
    <property type="evidence" value="ECO:0007669"/>
    <property type="project" value="UniProtKB-UniRule"/>
</dbReference>
<reference evidence="10 11" key="1">
    <citation type="submission" date="2019-07" db="EMBL/GenBank/DDBJ databases">
        <title>Genome sequence of Acholeplasma laidlawii strain with increased resistance to erythromycin.</title>
        <authorList>
            <person name="Medvedeva E.S."/>
            <person name="Baranova N.B."/>
            <person name="Siniagina M.N."/>
            <person name="Mouzykantov A."/>
            <person name="Chernova O.A."/>
            <person name="Chernov V.M."/>
        </authorList>
    </citation>
    <scope>NUCLEOTIDE SEQUENCE [LARGE SCALE GENOMIC DNA]</scope>
    <source>
        <strain evidence="10 11">PG8REry</strain>
    </source>
</reference>
<feature type="domain" description="Aminoacyl-transfer RNA synthetases class-II family profile" evidence="9">
    <location>
        <begin position="25"/>
        <end position="333"/>
    </location>
</feature>
<comment type="similarity">
    <text evidence="7">Belongs to the class-II aminoacyl-tRNA synthetase family. AsnA subfamily.</text>
</comment>
<dbReference type="HAMAP" id="MF_00555">
    <property type="entry name" value="AsnA"/>
    <property type="match status" value="1"/>
</dbReference>
<dbReference type="EMBL" id="VKID01000002">
    <property type="protein sequence ID" value="TRX99201.1"/>
    <property type="molecule type" value="Genomic_DNA"/>
</dbReference>
<evidence type="ECO:0000256" key="4">
    <source>
        <dbReference type="ARBA" id="ARBA00022741"/>
    </source>
</evidence>
<comment type="catalytic activity">
    <reaction evidence="7">
        <text>L-aspartate + NH4(+) + ATP = L-asparagine + AMP + diphosphate + H(+)</text>
        <dbReference type="Rhea" id="RHEA:11372"/>
        <dbReference type="ChEBI" id="CHEBI:15378"/>
        <dbReference type="ChEBI" id="CHEBI:28938"/>
        <dbReference type="ChEBI" id="CHEBI:29991"/>
        <dbReference type="ChEBI" id="CHEBI:30616"/>
        <dbReference type="ChEBI" id="CHEBI:33019"/>
        <dbReference type="ChEBI" id="CHEBI:58048"/>
        <dbReference type="ChEBI" id="CHEBI:456215"/>
        <dbReference type="EC" id="6.3.1.1"/>
    </reaction>
</comment>
<dbReference type="GeneID" id="41339366"/>
<accession>A0A553IG90</accession>
<evidence type="ECO:0000313" key="10">
    <source>
        <dbReference type="EMBL" id="TRX99201.1"/>
    </source>
</evidence>
<dbReference type="Gene3D" id="3.30.930.10">
    <property type="entry name" value="Bira Bifunctional Protein, Domain 2"/>
    <property type="match status" value="1"/>
</dbReference>
<protein>
    <recommendedName>
        <fullName evidence="7 8">Aspartate--ammonia ligase</fullName>
        <ecNumber evidence="7 8">6.3.1.1</ecNumber>
    </recommendedName>
    <alternativeName>
        <fullName evidence="7">Asparagine synthetase A</fullName>
    </alternativeName>
</protein>
<keyword evidence="2 7" id="KW-0436">Ligase</keyword>